<dbReference type="Proteomes" id="UP000198415">
    <property type="component" value="Unassembled WGS sequence"/>
</dbReference>
<proteinExistence type="predicted"/>
<dbReference type="EMBL" id="FZNR01000015">
    <property type="protein sequence ID" value="SNS40667.1"/>
    <property type="molecule type" value="Genomic_DNA"/>
</dbReference>
<sequence length="134" mass="14167">MTDGIAGAEPLVDGMNLSVRLRRDFTVTDAGRLLAAARRIHQELEPGASAEDAAEMVSCAADALFVVLEHAGLLGDAVDDRFTAYAGDGLAIGGWRAEVVTDEPWPLSPQPRGDCLRSDDVFALPAEASPPLEH</sequence>
<evidence type="ECO:0000313" key="2">
    <source>
        <dbReference type="Proteomes" id="UP000198415"/>
    </source>
</evidence>
<keyword evidence="2" id="KW-1185">Reference proteome</keyword>
<gene>
    <name evidence="1" type="ORF">SAMN06264365_11545</name>
</gene>
<organism evidence="1 2">
    <name type="scientific">Actinoplanes regularis</name>
    <dbReference type="NCBI Taxonomy" id="52697"/>
    <lineage>
        <taxon>Bacteria</taxon>
        <taxon>Bacillati</taxon>
        <taxon>Actinomycetota</taxon>
        <taxon>Actinomycetes</taxon>
        <taxon>Micromonosporales</taxon>
        <taxon>Micromonosporaceae</taxon>
        <taxon>Actinoplanes</taxon>
    </lineage>
</organism>
<reference evidence="1 2" key="1">
    <citation type="submission" date="2017-06" db="EMBL/GenBank/DDBJ databases">
        <authorList>
            <person name="Kim H.J."/>
            <person name="Triplett B.A."/>
        </authorList>
    </citation>
    <scope>NUCLEOTIDE SEQUENCE [LARGE SCALE GENOMIC DNA]</scope>
    <source>
        <strain evidence="1 2">DSM 43151</strain>
    </source>
</reference>
<dbReference type="RefSeq" id="WP_089296788.1">
    <property type="nucleotide sequence ID" value="NZ_BOMU01000074.1"/>
</dbReference>
<dbReference type="OrthoDB" id="3529460at2"/>
<protein>
    <submittedName>
        <fullName evidence="1">Uncharacterized protein</fullName>
    </submittedName>
</protein>
<evidence type="ECO:0000313" key="1">
    <source>
        <dbReference type="EMBL" id="SNS40667.1"/>
    </source>
</evidence>
<name>A0A239E7R2_9ACTN</name>
<accession>A0A239E7R2</accession>
<dbReference type="AlphaFoldDB" id="A0A239E7R2"/>